<accession>A0AAD5WU53</accession>
<dbReference type="Proteomes" id="UP001201980">
    <property type="component" value="Unassembled WGS sequence"/>
</dbReference>
<comment type="caution">
    <text evidence="2">The sequence shown here is derived from an EMBL/GenBank/DDBJ whole genome shotgun (WGS) entry which is preliminary data.</text>
</comment>
<evidence type="ECO:0000313" key="3">
    <source>
        <dbReference type="Proteomes" id="UP001201980"/>
    </source>
</evidence>
<evidence type="ECO:0000256" key="1">
    <source>
        <dbReference type="SAM" id="MobiDB-lite"/>
    </source>
</evidence>
<gene>
    <name evidence="2" type="ORF">MKZ38_000950</name>
</gene>
<keyword evidence="3" id="KW-1185">Reference proteome</keyword>
<protein>
    <submittedName>
        <fullName evidence="2">Uncharacterized protein</fullName>
    </submittedName>
</protein>
<reference evidence="2" key="1">
    <citation type="submission" date="2022-07" db="EMBL/GenBank/DDBJ databases">
        <title>Draft genome sequence of Zalerion maritima ATCC 34329, a (micro)plastics degrading marine fungus.</title>
        <authorList>
            <person name="Paco A."/>
            <person name="Goncalves M.F.M."/>
            <person name="Rocha-Santos T.A.P."/>
            <person name="Alves A."/>
        </authorList>
    </citation>
    <scope>NUCLEOTIDE SEQUENCE</scope>
    <source>
        <strain evidence="2">ATCC 34329</strain>
    </source>
</reference>
<dbReference type="EMBL" id="JAKWBI020000122">
    <property type="protein sequence ID" value="KAJ2902152.1"/>
    <property type="molecule type" value="Genomic_DNA"/>
</dbReference>
<feature type="compositionally biased region" description="Polar residues" evidence="1">
    <location>
        <begin position="1"/>
        <end position="11"/>
    </location>
</feature>
<feature type="compositionally biased region" description="Low complexity" evidence="1">
    <location>
        <begin position="42"/>
        <end position="62"/>
    </location>
</feature>
<sequence>MPGLLQASTPCTPAPSPHSTHRNICIETNTLPPPRRRRLLLRKPSMLSSLSSAASSQPATAAHSHKPPSSVPPATSPRKVQRTEAAGLNGAWTSSRSGRVASAWARHGANSTYSAVVNSNCSAYSCRSGRSGRMGTQNSTLVRINKRKFGTFDGDSGRSRTGPAAEII</sequence>
<proteinExistence type="predicted"/>
<organism evidence="2 3">
    <name type="scientific">Zalerion maritima</name>
    <dbReference type="NCBI Taxonomy" id="339359"/>
    <lineage>
        <taxon>Eukaryota</taxon>
        <taxon>Fungi</taxon>
        <taxon>Dikarya</taxon>
        <taxon>Ascomycota</taxon>
        <taxon>Pezizomycotina</taxon>
        <taxon>Sordariomycetes</taxon>
        <taxon>Lulworthiomycetidae</taxon>
        <taxon>Lulworthiales</taxon>
        <taxon>Lulworthiaceae</taxon>
        <taxon>Zalerion</taxon>
    </lineage>
</organism>
<evidence type="ECO:0000313" key="2">
    <source>
        <dbReference type="EMBL" id="KAJ2902152.1"/>
    </source>
</evidence>
<name>A0AAD5WU53_9PEZI</name>
<dbReference type="AlphaFoldDB" id="A0AAD5WU53"/>
<feature type="region of interest" description="Disordered" evidence="1">
    <location>
        <begin position="1"/>
        <end position="96"/>
    </location>
</feature>